<sequence length="904" mass="98188">MKLLAKSLPLALVLLSAAAIRAQLTPVPDHFTDWTGAVDNNFFNPGNWSTGVVPDGPTVAVRLPGDSAITNKNIVAHHGGAGDKTIQLYSIQTGANKSYTIEFSGNDDGMLIINPVGRGLTFDGFIGSTPEVGRSLDITYPESTGDASTRLAAYYKLGKNTLLTFDGSYAGLRIAENGLASGIFTMTDNARMDLSKAGDIPFVYEGIVNGAPGVVTYTPNRQAQIYIGGLLETGPNTSIYVGGRYVNLNGKLTTGQVSIMGGLFYHDQSDQTAANAICDVYGDITRMTGQVNFEGDGRARFRINAGVQYLVEGVHNGGISTRNSGATIGGSGIINGAIQVAEGGMLTVGYRESTIGNSPDTPLTINATSLELNGSLSLDLVTETVHDRLLVNLSGTMQIRSPATVDLVATPNARFANLVINMADTFPRLVPQPVSYEMMTVNIDTVASGTNPFFVGDFRDVDENGDVTRQNVTLPASLSLKTSWEWQDTYEYSHTYAQDLLKQRVLVVTVEQTPFAEVKDARTGEPLLRGNRLAVAQKVDEVYNKLVNPATAANPDPQARAAYIPLFESLNYQPSIIQYTELLDQLTPGAYQPWFPSAVVRTNSLVQSLEDRLYQDASFKRKKGTVQAFLDGYRQEASRGKDDLAAYSNYGIIGTVVGADYAIRENLVAGGFIGYEETEFDLDTAGGSCDVDSLTFGLNARYLLNENLQFNAVAFYGADDYKSSRTVAMTGLGTWAGADTSGTRLGAAASAAYTFRPAWFEITPVVGLQWLDWEADAFQERDGGNASLYVYKQSATSQLGKAGVRIARSFPLKHGLLRPYFHYSWLHEFKSDRRTLDYDLFSDVLPDPRRRVEAPATNANGWRLDFGVDWNPARDVRVSLRYQSEYRGAANESVGLRAAVNYTF</sequence>
<keyword evidence="1" id="KW-0732">Signal</keyword>
<dbReference type="AlphaFoldDB" id="A0A178IEV9"/>
<dbReference type="InterPro" id="IPR036709">
    <property type="entry name" value="Autotransporte_beta_dom_sf"/>
</dbReference>
<dbReference type="STRING" id="1184151.AW736_19630"/>
<dbReference type="RefSeq" id="WP_068771974.1">
    <property type="nucleotide sequence ID" value="NZ_CP109796.1"/>
</dbReference>
<protein>
    <recommendedName>
        <fullName evidence="2">Autotransporter domain-containing protein</fullName>
    </recommendedName>
</protein>
<dbReference type="PROSITE" id="PS51208">
    <property type="entry name" value="AUTOTRANSPORTER"/>
    <property type="match status" value="1"/>
</dbReference>
<dbReference type="EMBL" id="LRRQ01000138">
    <property type="protein sequence ID" value="OAM88278.1"/>
    <property type="molecule type" value="Genomic_DNA"/>
</dbReference>
<dbReference type="GO" id="GO:0019867">
    <property type="term" value="C:outer membrane"/>
    <property type="evidence" value="ECO:0007669"/>
    <property type="project" value="InterPro"/>
</dbReference>
<dbReference type="SMART" id="SM00869">
    <property type="entry name" value="Autotransporter"/>
    <property type="match status" value="1"/>
</dbReference>
<reference evidence="3 4" key="1">
    <citation type="submission" date="2016-01" db="EMBL/GenBank/DDBJ databases">
        <title>High potential of lignocellulose degradation of a new Verrucomicrobia species.</title>
        <authorList>
            <person name="Wang Y."/>
            <person name="Shi Y."/>
            <person name="Qiu Z."/>
            <person name="Liu S."/>
            <person name="Yang H."/>
        </authorList>
    </citation>
    <scope>NUCLEOTIDE SEQUENCE [LARGE SCALE GENOMIC DNA]</scope>
    <source>
        <strain evidence="3 4">TSB47</strain>
    </source>
</reference>
<accession>A0A178IEV9</accession>
<feature type="chain" id="PRO_5008088766" description="Autotransporter domain-containing protein" evidence="1">
    <location>
        <begin position="23"/>
        <end position="904"/>
    </location>
</feature>
<feature type="domain" description="Autotransporter" evidence="2">
    <location>
        <begin position="621"/>
        <end position="904"/>
    </location>
</feature>
<gene>
    <name evidence="3" type="ORF">AW736_19630</name>
</gene>
<evidence type="ECO:0000259" key="2">
    <source>
        <dbReference type="PROSITE" id="PS51208"/>
    </source>
</evidence>
<evidence type="ECO:0000313" key="3">
    <source>
        <dbReference type="EMBL" id="OAM88278.1"/>
    </source>
</evidence>
<dbReference type="OrthoDB" id="184112at2"/>
<dbReference type="Pfam" id="PF03797">
    <property type="entry name" value="Autotransporter"/>
    <property type="match status" value="1"/>
</dbReference>
<keyword evidence="4" id="KW-1185">Reference proteome</keyword>
<dbReference type="Proteomes" id="UP000078486">
    <property type="component" value="Unassembled WGS sequence"/>
</dbReference>
<name>A0A178IEV9_9BACT</name>
<proteinExistence type="predicted"/>
<evidence type="ECO:0000256" key="1">
    <source>
        <dbReference type="SAM" id="SignalP"/>
    </source>
</evidence>
<dbReference type="Gene3D" id="2.40.128.130">
    <property type="entry name" value="Autotransporter beta-domain"/>
    <property type="match status" value="1"/>
</dbReference>
<feature type="signal peptide" evidence="1">
    <location>
        <begin position="1"/>
        <end position="22"/>
    </location>
</feature>
<dbReference type="SUPFAM" id="SSF103515">
    <property type="entry name" value="Autotransporter"/>
    <property type="match status" value="1"/>
</dbReference>
<evidence type="ECO:0000313" key="4">
    <source>
        <dbReference type="Proteomes" id="UP000078486"/>
    </source>
</evidence>
<dbReference type="InterPro" id="IPR005546">
    <property type="entry name" value="Autotransporte_beta"/>
</dbReference>
<organism evidence="3 4">
    <name type="scientific">Termitidicoccus mucosus</name>
    <dbReference type="NCBI Taxonomy" id="1184151"/>
    <lineage>
        <taxon>Bacteria</taxon>
        <taxon>Pseudomonadati</taxon>
        <taxon>Verrucomicrobiota</taxon>
        <taxon>Opitutia</taxon>
        <taxon>Opitutales</taxon>
        <taxon>Opitutaceae</taxon>
        <taxon>Termitidicoccus</taxon>
    </lineage>
</organism>
<dbReference type="NCBIfam" id="TIGR01414">
    <property type="entry name" value="autotrans_barl"/>
    <property type="match status" value="1"/>
</dbReference>
<comment type="caution">
    <text evidence="3">The sequence shown here is derived from an EMBL/GenBank/DDBJ whole genome shotgun (WGS) entry which is preliminary data.</text>
</comment>
<dbReference type="InterPro" id="IPR006315">
    <property type="entry name" value="OM_autotransptr_brl_dom"/>
</dbReference>